<dbReference type="InterPro" id="IPR006149">
    <property type="entry name" value="EB_dom"/>
</dbReference>
<evidence type="ECO:0000313" key="4">
    <source>
        <dbReference type="Proteomes" id="UP000092461"/>
    </source>
</evidence>
<dbReference type="Pfam" id="PF01683">
    <property type="entry name" value="EB"/>
    <property type="match status" value="1"/>
</dbReference>
<dbReference type="PANTHER" id="PTHR39069">
    <property type="entry name" value="ECDYSONE-INDUCIBLE GENE E1, ISOFORM A"/>
    <property type="match status" value="1"/>
</dbReference>
<keyword evidence="1" id="KW-0732">Signal</keyword>
<dbReference type="EMBL" id="AJWK01024864">
    <property type="status" value="NOT_ANNOTATED_CDS"/>
    <property type="molecule type" value="Genomic_DNA"/>
</dbReference>
<dbReference type="EMBL" id="AJWK01024863">
    <property type="status" value="NOT_ANNOTATED_CDS"/>
    <property type="molecule type" value="Genomic_DNA"/>
</dbReference>
<sequence length="260" mass="29293">MQTKKRVHALTLSTILICSLLISGSAQDLVKRRTSNVCHSSSDCPPNAYCEYNADPLDTGQCVCNPGFIIVAENKRRECYPVAKNLGDSCTHDDQCQMAFSTESECFQGTCDCKLGTHFVKRENTCYKSVKINDWCRLTNNCLGEGTVCRSGVCLCPFNKHPNEDFTECEEDIQLGEPCSRDTQCVANNSRCHEVCRCRVSHVLNHDRTKCLKIAEHFYDDCEEAIQCTYQLNYSTCEFAYDSETVGKCKCRQGYHQSNG</sequence>
<feature type="domain" description="EB" evidence="2">
    <location>
        <begin position="76"/>
        <end position="121"/>
    </location>
</feature>
<dbReference type="EnsemblMetazoa" id="LLOJ007497-RA">
    <property type="protein sequence ID" value="LLOJ007497-PA"/>
    <property type="gene ID" value="LLOJ007497"/>
</dbReference>
<evidence type="ECO:0000256" key="1">
    <source>
        <dbReference type="SAM" id="SignalP"/>
    </source>
</evidence>
<keyword evidence="4" id="KW-1185">Reference proteome</keyword>
<accession>A0A1B0CRJ9</accession>
<dbReference type="PANTHER" id="PTHR39069:SF9">
    <property type="entry name" value="EB DOMAIN-CONTAINING PROTEIN"/>
    <property type="match status" value="1"/>
</dbReference>
<dbReference type="VEuPathDB" id="VectorBase:LLOJ007497"/>
<evidence type="ECO:0000259" key="2">
    <source>
        <dbReference type="Pfam" id="PF01683"/>
    </source>
</evidence>
<organism evidence="3 4">
    <name type="scientific">Lutzomyia longipalpis</name>
    <name type="common">Sand fly</name>
    <dbReference type="NCBI Taxonomy" id="7200"/>
    <lineage>
        <taxon>Eukaryota</taxon>
        <taxon>Metazoa</taxon>
        <taxon>Ecdysozoa</taxon>
        <taxon>Arthropoda</taxon>
        <taxon>Hexapoda</taxon>
        <taxon>Insecta</taxon>
        <taxon>Pterygota</taxon>
        <taxon>Neoptera</taxon>
        <taxon>Endopterygota</taxon>
        <taxon>Diptera</taxon>
        <taxon>Nematocera</taxon>
        <taxon>Psychodoidea</taxon>
        <taxon>Psychodidae</taxon>
        <taxon>Lutzomyia</taxon>
        <taxon>Lutzomyia</taxon>
    </lineage>
</organism>
<proteinExistence type="predicted"/>
<evidence type="ECO:0000313" key="3">
    <source>
        <dbReference type="EnsemblMetazoa" id="LLOJ007497-PA"/>
    </source>
</evidence>
<feature type="signal peptide" evidence="1">
    <location>
        <begin position="1"/>
        <end position="26"/>
    </location>
</feature>
<dbReference type="EMBL" id="AJWK01024865">
    <property type="status" value="NOT_ANNOTATED_CDS"/>
    <property type="molecule type" value="Genomic_DNA"/>
</dbReference>
<reference evidence="3" key="1">
    <citation type="submission" date="2020-05" db="UniProtKB">
        <authorList>
            <consortium name="EnsemblMetazoa"/>
        </authorList>
    </citation>
    <scope>IDENTIFICATION</scope>
    <source>
        <strain evidence="3">Jacobina</strain>
    </source>
</reference>
<feature type="chain" id="PRO_5008406059" description="EB domain-containing protein" evidence="1">
    <location>
        <begin position="27"/>
        <end position="260"/>
    </location>
</feature>
<name>A0A1B0CRJ9_LUTLO</name>
<dbReference type="AlphaFoldDB" id="A0A1B0CRJ9"/>
<dbReference type="VEuPathDB" id="VectorBase:LLONM1_008190"/>
<protein>
    <recommendedName>
        <fullName evidence="2">EB domain-containing protein</fullName>
    </recommendedName>
</protein>
<dbReference type="Proteomes" id="UP000092461">
    <property type="component" value="Unassembled WGS sequence"/>
</dbReference>